<reference evidence="2" key="1">
    <citation type="journal article" date="2023" name="Front. Plant Sci.">
        <title>Chromosomal-level genome assembly of Melastoma candidum provides insights into trichome evolution.</title>
        <authorList>
            <person name="Zhong Y."/>
            <person name="Wu W."/>
            <person name="Sun C."/>
            <person name="Zou P."/>
            <person name="Liu Y."/>
            <person name="Dai S."/>
            <person name="Zhou R."/>
        </authorList>
    </citation>
    <scope>NUCLEOTIDE SEQUENCE [LARGE SCALE GENOMIC DNA]</scope>
</reference>
<organism evidence="1 2">
    <name type="scientific">Melastoma candidum</name>
    <dbReference type="NCBI Taxonomy" id="119954"/>
    <lineage>
        <taxon>Eukaryota</taxon>
        <taxon>Viridiplantae</taxon>
        <taxon>Streptophyta</taxon>
        <taxon>Embryophyta</taxon>
        <taxon>Tracheophyta</taxon>
        <taxon>Spermatophyta</taxon>
        <taxon>Magnoliopsida</taxon>
        <taxon>eudicotyledons</taxon>
        <taxon>Gunneridae</taxon>
        <taxon>Pentapetalae</taxon>
        <taxon>rosids</taxon>
        <taxon>malvids</taxon>
        <taxon>Myrtales</taxon>
        <taxon>Melastomataceae</taxon>
        <taxon>Melastomatoideae</taxon>
        <taxon>Melastomateae</taxon>
        <taxon>Melastoma</taxon>
    </lineage>
</organism>
<protein>
    <submittedName>
        <fullName evidence="1">Uncharacterized protein</fullName>
    </submittedName>
</protein>
<sequence>MSATLACSRTDSSSSSLAPSFSRDENELRKKPVDLEKDEWGGTGLLEVSTTSTESPRVKHSRELPIVGYGNPQSKGVLMGEGMEMKWICVEGKGNGLNGVWYGWCQIMLGVCYLSNEVCGVGEIL</sequence>
<comment type="caution">
    <text evidence="1">The sequence shown here is derived from an EMBL/GenBank/DDBJ whole genome shotgun (WGS) entry which is preliminary data.</text>
</comment>
<name>A0ACB9RR68_9MYRT</name>
<accession>A0ACB9RR68</accession>
<proteinExistence type="predicted"/>
<dbReference type="Proteomes" id="UP001057402">
    <property type="component" value="Chromosome 3"/>
</dbReference>
<keyword evidence="2" id="KW-1185">Reference proteome</keyword>
<evidence type="ECO:0000313" key="2">
    <source>
        <dbReference type="Proteomes" id="UP001057402"/>
    </source>
</evidence>
<evidence type="ECO:0000313" key="1">
    <source>
        <dbReference type="EMBL" id="KAI4381389.1"/>
    </source>
</evidence>
<dbReference type="EMBL" id="CM042882">
    <property type="protein sequence ID" value="KAI4381389.1"/>
    <property type="molecule type" value="Genomic_DNA"/>
</dbReference>
<gene>
    <name evidence="1" type="ORF">MLD38_007461</name>
</gene>